<reference evidence="2" key="1">
    <citation type="submission" date="2019-02" db="EMBL/GenBank/DDBJ databases">
        <authorList>
            <person name="Pothier F.J."/>
        </authorList>
    </citation>
    <scope>NUCLEOTIDE SEQUENCE</scope>
    <source>
        <strain evidence="2">CI-1B</strain>
    </source>
</reference>
<gene>
    <name evidence="2" type="ORF">CI1B_42160</name>
</gene>
<dbReference type="EMBL" id="CAADFC020000016">
    <property type="protein sequence ID" value="VIO72571.1"/>
    <property type="molecule type" value="Genomic_DNA"/>
</dbReference>
<dbReference type="InterPro" id="IPR016181">
    <property type="entry name" value="Acyl_CoA_acyltransferase"/>
</dbReference>
<dbReference type="GO" id="GO:0016747">
    <property type="term" value="F:acyltransferase activity, transferring groups other than amino-acyl groups"/>
    <property type="evidence" value="ECO:0007669"/>
    <property type="project" value="InterPro"/>
</dbReference>
<keyword evidence="3" id="KW-1185">Reference proteome</keyword>
<dbReference type="SUPFAM" id="SSF55729">
    <property type="entry name" value="Acyl-CoA N-acyltransferases (Nat)"/>
    <property type="match status" value="1"/>
</dbReference>
<proteinExistence type="predicted"/>
<protein>
    <recommendedName>
        <fullName evidence="1">N-acetyltransferase domain-containing protein</fullName>
    </recommendedName>
</protein>
<sequence length="74" mass="8093">MLRQSGLDDADRIGRIIANADLVVTARQAGKLVGVSRADRFLLLLLLSDLAVDRAYQGHGIGKRLIEETRRHAG</sequence>
<organism evidence="2 3">
    <name type="scientific">Bradyrhizobium ivorense</name>
    <dbReference type="NCBI Taxonomy" id="2511166"/>
    <lineage>
        <taxon>Bacteria</taxon>
        <taxon>Pseudomonadati</taxon>
        <taxon>Pseudomonadota</taxon>
        <taxon>Alphaproteobacteria</taxon>
        <taxon>Hyphomicrobiales</taxon>
        <taxon>Nitrobacteraceae</taxon>
        <taxon>Bradyrhizobium</taxon>
    </lineage>
</organism>
<comment type="caution">
    <text evidence="2">The sequence shown here is derived from an EMBL/GenBank/DDBJ whole genome shotgun (WGS) entry which is preliminary data.</text>
</comment>
<dbReference type="PROSITE" id="PS51186">
    <property type="entry name" value="GNAT"/>
    <property type="match status" value="1"/>
</dbReference>
<evidence type="ECO:0000313" key="3">
    <source>
        <dbReference type="Proteomes" id="UP000328092"/>
    </source>
</evidence>
<accession>A0A508TDV9</accession>
<dbReference type="Pfam" id="PF13508">
    <property type="entry name" value="Acetyltransf_7"/>
    <property type="match status" value="1"/>
</dbReference>
<dbReference type="CDD" id="cd04301">
    <property type="entry name" value="NAT_SF"/>
    <property type="match status" value="1"/>
</dbReference>
<dbReference type="Proteomes" id="UP000328092">
    <property type="component" value="Unassembled WGS sequence"/>
</dbReference>
<dbReference type="Gene3D" id="3.40.630.30">
    <property type="match status" value="1"/>
</dbReference>
<dbReference type="InterPro" id="IPR000182">
    <property type="entry name" value="GNAT_dom"/>
</dbReference>
<evidence type="ECO:0000259" key="1">
    <source>
        <dbReference type="PROSITE" id="PS51186"/>
    </source>
</evidence>
<feature type="domain" description="N-acetyltransferase" evidence="1">
    <location>
        <begin position="1"/>
        <end position="74"/>
    </location>
</feature>
<name>A0A508TDV9_9BRAD</name>
<dbReference type="AlphaFoldDB" id="A0A508TDV9"/>
<evidence type="ECO:0000313" key="2">
    <source>
        <dbReference type="EMBL" id="VIO72571.1"/>
    </source>
</evidence>